<gene>
    <name evidence="1" type="ORF">B0537_12330</name>
</gene>
<dbReference type="STRING" id="1833852.B0537_12330"/>
<reference evidence="1 2" key="1">
    <citation type="journal article" date="2016" name="Int. J. Syst. Evol. Microbiol.">
        <title>Desulfotomaculum ferrireducens sp. nov., a moderately thermophilic sulfate-reducing and dissimilatory Fe(III)-reducing bacterium isolated from compost.</title>
        <authorList>
            <person name="Yang G."/>
            <person name="Guo J."/>
            <person name="Zhuang L."/>
            <person name="Yuan Y."/>
            <person name="Zhou S."/>
        </authorList>
    </citation>
    <scope>NUCLEOTIDE SEQUENCE [LARGE SCALE GENOMIC DNA]</scope>
    <source>
        <strain evidence="1 2">GSS09</strain>
    </source>
</reference>
<organism evidence="1 2">
    <name type="scientific">Desulforamulus ferrireducens</name>
    <dbReference type="NCBI Taxonomy" id="1833852"/>
    <lineage>
        <taxon>Bacteria</taxon>
        <taxon>Bacillati</taxon>
        <taxon>Bacillota</taxon>
        <taxon>Clostridia</taxon>
        <taxon>Eubacteriales</taxon>
        <taxon>Peptococcaceae</taxon>
        <taxon>Desulforamulus</taxon>
    </lineage>
</organism>
<dbReference type="OrthoDB" id="9781616at2"/>
<dbReference type="Proteomes" id="UP000189464">
    <property type="component" value="Chromosome"/>
</dbReference>
<protein>
    <submittedName>
        <fullName evidence="1">Uncharacterized protein</fullName>
    </submittedName>
</protein>
<keyword evidence="2" id="KW-1185">Reference proteome</keyword>
<dbReference type="EMBL" id="CP019698">
    <property type="protein sequence ID" value="AQS59796.1"/>
    <property type="molecule type" value="Genomic_DNA"/>
</dbReference>
<dbReference type="RefSeq" id="WP_077714842.1">
    <property type="nucleotide sequence ID" value="NZ_CP019698.1"/>
</dbReference>
<evidence type="ECO:0000313" key="2">
    <source>
        <dbReference type="Proteomes" id="UP000189464"/>
    </source>
</evidence>
<dbReference type="KEGG" id="dfg:B0537_12330"/>
<evidence type="ECO:0000313" key="1">
    <source>
        <dbReference type="EMBL" id="AQS59796.1"/>
    </source>
</evidence>
<accession>A0A1S6IYG0</accession>
<proteinExistence type="predicted"/>
<sequence length="142" mass="15600">MAKAVLLTKAGNLHPLSILDRLTKDFIQEDFIFSHGFTNFDILLNRMNTLSATSKGNMLPVLTMYPGGDCSFINTLKEKSNLLTEIKDDEQPTLSLLKEVILPGILGLNQADQAEAVSYSEDLPAALQAVEDGRYALAFIIL</sequence>
<dbReference type="AlphaFoldDB" id="A0A1S6IYG0"/>
<name>A0A1S6IYG0_9FIRM</name>